<organism evidence="3">
    <name type="scientific">Tanacetum cinerariifolium</name>
    <name type="common">Dalmatian daisy</name>
    <name type="synonym">Chrysanthemum cinerariifolium</name>
    <dbReference type="NCBI Taxonomy" id="118510"/>
    <lineage>
        <taxon>Eukaryota</taxon>
        <taxon>Viridiplantae</taxon>
        <taxon>Streptophyta</taxon>
        <taxon>Embryophyta</taxon>
        <taxon>Tracheophyta</taxon>
        <taxon>Spermatophyta</taxon>
        <taxon>Magnoliopsida</taxon>
        <taxon>eudicotyledons</taxon>
        <taxon>Gunneridae</taxon>
        <taxon>Pentapetalae</taxon>
        <taxon>asterids</taxon>
        <taxon>campanulids</taxon>
        <taxon>Asterales</taxon>
        <taxon>Asteraceae</taxon>
        <taxon>Asteroideae</taxon>
        <taxon>Anthemideae</taxon>
        <taxon>Anthemidinae</taxon>
        <taxon>Tanacetum</taxon>
    </lineage>
</organism>
<keyword evidence="3" id="KW-0548">Nucleotidyltransferase</keyword>
<dbReference type="PROSITE" id="PS50878">
    <property type="entry name" value="RT_POL"/>
    <property type="match status" value="1"/>
</dbReference>
<dbReference type="PANTHER" id="PTHR33116">
    <property type="entry name" value="REVERSE TRANSCRIPTASE ZINC-BINDING DOMAIN-CONTAINING PROTEIN-RELATED-RELATED"/>
    <property type="match status" value="1"/>
</dbReference>
<dbReference type="AlphaFoldDB" id="A0A6L2NME7"/>
<accession>A0A6L2NME7</accession>
<dbReference type="Pfam" id="PF00078">
    <property type="entry name" value="RVT_1"/>
    <property type="match status" value="1"/>
</dbReference>
<keyword evidence="1" id="KW-0812">Transmembrane</keyword>
<feature type="transmembrane region" description="Helical" evidence="1">
    <location>
        <begin position="297"/>
        <end position="318"/>
    </location>
</feature>
<dbReference type="PANTHER" id="PTHR33116:SF76">
    <property type="entry name" value="DUF4283 DOMAIN-CONTAINING PROTEIN"/>
    <property type="match status" value="1"/>
</dbReference>
<gene>
    <name evidence="3" type="ORF">Tci_059456</name>
</gene>
<keyword evidence="1" id="KW-0472">Membrane</keyword>
<dbReference type="InterPro" id="IPR000477">
    <property type="entry name" value="RT_dom"/>
</dbReference>
<protein>
    <submittedName>
        <fullName evidence="3">RNA-directed DNA polymerase, eukaryota, reverse transcriptase zinc-binding domain protein</fullName>
    </submittedName>
</protein>
<proteinExistence type="predicted"/>
<evidence type="ECO:0000256" key="1">
    <source>
        <dbReference type="SAM" id="Phobius"/>
    </source>
</evidence>
<keyword evidence="1" id="KW-1133">Transmembrane helix</keyword>
<feature type="domain" description="Reverse transcriptase" evidence="2">
    <location>
        <begin position="1"/>
        <end position="329"/>
    </location>
</feature>
<name>A0A6L2NME7_TANCI</name>
<reference evidence="3" key="1">
    <citation type="journal article" date="2019" name="Sci. Rep.">
        <title>Draft genome of Tanacetum cinerariifolium, the natural source of mosquito coil.</title>
        <authorList>
            <person name="Yamashiro T."/>
            <person name="Shiraishi A."/>
            <person name="Satake H."/>
            <person name="Nakayama K."/>
        </authorList>
    </citation>
    <scope>NUCLEOTIDE SEQUENCE</scope>
</reference>
<dbReference type="EMBL" id="BKCJ010009548">
    <property type="protein sequence ID" value="GEU87478.1"/>
    <property type="molecule type" value="Genomic_DNA"/>
</dbReference>
<dbReference type="SUPFAM" id="SSF56672">
    <property type="entry name" value="DNA/RNA polymerases"/>
    <property type="match status" value="1"/>
</dbReference>
<keyword evidence="3" id="KW-0808">Transferase</keyword>
<evidence type="ECO:0000313" key="3">
    <source>
        <dbReference type="EMBL" id="GEU87478.1"/>
    </source>
</evidence>
<keyword evidence="3" id="KW-0695">RNA-directed DNA polymerase</keyword>
<dbReference type="GO" id="GO:0003964">
    <property type="term" value="F:RNA-directed DNA polymerase activity"/>
    <property type="evidence" value="ECO:0007669"/>
    <property type="project" value="UniProtKB-KW"/>
</dbReference>
<comment type="caution">
    <text evidence="3">The sequence shown here is derived from an EMBL/GenBank/DDBJ whole genome shotgun (WGS) entry which is preliminary data.</text>
</comment>
<dbReference type="InterPro" id="IPR043502">
    <property type="entry name" value="DNA/RNA_pol_sf"/>
</dbReference>
<evidence type="ECO:0000259" key="2">
    <source>
        <dbReference type="PROSITE" id="PS50878"/>
    </source>
</evidence>
<sequence length="331" mass="37887">MNEMFDNMERVVKDVLEDESFAAKNITANVMNMKVNEYPYDKNRKNMAANVLSEYQEALVEEEKLMHQMAKIEWLTEGDINTTFFHKAVVGDKVCKDVKDFFSNGKMLKEINSTLITVIPKELLKGYNKKGGSKRCSLKIDIAKAYDTVSWEFLKRILILFGFHKKIVDWICICVTSTSFSISVNGEILGHFKGGRGLRQVDPISLYLFTLVMEVFTLIMKHKIQVAPNFKYYVGCKEVNLTYLCFADDLLVLCYGNTDSVGVIKEALETFSKVSGLNPNMNKNTIFFSNMDIGKKLIILDIMPFQIGTFLLDILVFLSSQKDWERWNVNG</sequence>